<proteinExistence type="predicted"/>
<sequence length="402" mass="44619">MFSTKSAQSLRNLFAGYHEPAGLSKQQSQKLLEGLKTSFRQHLEREYGRTPGRPAAVASAQSRASDAHDQIRHSAASQHLKSVLSNPLFSYNNNSKRTDFGSQTTATAVARRDPMDVFDHAVAKGMMTLKAATGCLTAKRQMLSGVDVASSQTAARVLRWLKHAGLEADLRFLDDRLFVGALVPLLIAEGLEDVAWEWLSRTVGEAQPSWSAGVRSDRTNRLLIQLVHAQSQPESRNLDAAFTTFLHAEQLLQSSPSFQKCLVKAWRLVSWLSTVGSFSRPAPSETLFDAHVATVRVLPPALDIETAHLHLRHPTKPNLAPALHLFHDKSRLQGVIQRLPRRSSHNANAEAAVFEGFDPIRWLAFLGQDTISHLRRLGREKEADSVMALLRFKLTKTWPNPA</sequence>
<reference evidence="1 2" key="1">
    <citation type="journal article" date="2016" name="Genome Biol. Evol.">
        <title>Divergent and convergent evolution of fungal pathogenicity.</title>
        <authorList>
            <person name="Shang Y."/>
            <person name="Xiao G."/>
            <person name="Zheng P."/>
            <person name="Cen K."/>
            <person name="Zhan S."/>
            <person name="Wang C."/>
        </authorList>
    </citation>
    <scope>NUCLEOTIDE SEQUENCE [LARGE SCALE GENOMIC DNA]</scope>
    <source>
        <strain evidence="1 2">RCEF 2490</strain>
    </source>
</reference>
<dbReference type="Proteomes" id="UP000078544">
    <property type="component" value="Unassembled WGS sequence"/>
</dbReference>
<dbReference type="AlphaFoldDB" id="A0A168C296"/>
<gene>
    <name evidence="1" type="ORF">AAL_04351</name>
</gene>
<accession>A0A168C296</accession>
<name>A0A168C296_9HYPO</name>
<evidence type="ECO:0000313" key="2">
    <source>
        <dbReference type="Proteomes" id="UP000078544"/>
    </source>
</evidence>
<dbReference type="OrthoDB" id="5424391at2759"/>
<keyword evidence="2" id="KW-1185">Reference proteome</keyword>
<protein>
    <submittedName>
        <fullName evidence="1">Uncharacterized protein</fullName>
    </submittedName>
</protein>
<comment type="caution">
    <text evidence="1">The sequence shown here is derived from an EMBL/GenBank/DDBJ whole genome shotgun (WGS) entry which is preliminary data.</text>
</comment>
<organism evidence="1 2">
    <name type="scientific">Moelleriella libera RCEF 2490</name>
    <dbReference type="NCBI Taxonomy" id="1081109"/>
    <lineage>
        <taxon>Eukaryota</taxon>
        <taxon>Fungi</taxon>
        <taxon>Dikarya</taxon>
        <taxon>Ascomycota</taxon>
        <taxon>Pezizomycotina</taxon>
        <taxon>Sordariomycetes</taxon>
        <taxon>Hypocreomycetidae</taxon>
        <taxon>Hypocreales</taxon>
        <taxon>Clavicipitaceae</taxon>
        <taxon>Moelleriella</taxon>
    </lineage>
</organism>
<dbReference type="EMBL" id="AZGY01000008">
    <property type="protein sequence ID" value="KZZ96055.1"/>
    <property type="molecule type" value="Genomic_DNA"/>
</dbReference>
<evidence type="ECO:0000313" key="1">
    <source>
        <dbReference type="EMBL" id="KZZ96055.1"/>
    </source>
</evidence>